<dbReference type="EMBL" id="CATQJA010001187">
    <property type="protein sequence ID" value="CAJ0566222.1"/>
    <property type="molecule type" value="Genomic_DNA"/>
</dbReference>
<proteinExistence type="predicted"/>
<keyword evidence="2" id="KW-1133">Transmembrane helix</keyword>
<feature type="transmembrane region" description="Helical" evidence="2">
    <location>
        <begin position="12"/>
        <end position="30"/>
    </location>
</feature>
<name>A0AA36CD37_9BILA</name>
<reference evidence="3" key="1">
    <citation type="submission" date="2023-06" db="EMBL/GenBank/DDBJ databases">
        <authorList>
            <person name="Delattre M."/>
        </authorList>
    </citation>
    <scope>NUCLEOTIDE SEQUENCE</scope>
    <source>
        <strain evidence="3">AF72</strain>
    </source>
</reference>
<comment type="caution">
    <text evidence="3">The sequence shown here is derived from an EMBL/GenBank/DDBJ whole genome shotgun (WGS) entry which is preliminary data.</text>
</comment>
<feature type="region of interest" description="Disordered" evidence="1">
    <location>
        <begin position="172"/>
        <end position="197"/>
    </location>
</feature>
<evidence type="ECO:0000313" key="3">
    <source>
        <dbReference type="EMBL" id="CAJ0566222.1"/>
    </source>
</evidence>
<organism evidence="3 4">
    <name type="scientific">Mesorhabditis spiculigera</name>
    <dbReference type="NCBI Taxonomy" id="96644"/>
    <lineage>
        <taxon>Eukaryota</taxon>
        <taxon>Metazoa</taxon>
        <taxon>Ecdysozoa</taxon>
        <taxon>Nematoda</taxon>
        <taxon>Chromadorea</taxon>
        <taxon>Rhabditida</taxon>
        <taxon>Rhabditina</taxon>
        <taxon>Rhabditomorpha</taxon>
        <taxon>Rhabditoidea</taxon>
        <taxon>Rhabditidae</taxon>
        <taxon>Mesorhabditinae</taxon>
        <taxon>Mesorhabditis</taxon>
    </lineage>
</organism>
<evidence type="ECO:0000256" key="2">
    <source>
        <dbReference type="SAM" id="Phobius"/>
    </source>
</evidence>
<gene>
    <name evidence="3" type="ORF">MSPICULIGERA_LOCUS4834</name>
</gene>
<keyword evidence="2" id="KW-0812">Transmembrane</keyword>
<keyword evidence="2" id="KW-0472">Membrane</keyword>
<accession>A0AA36CD37</accession>
<dbReference type="AlphaFoldDB" id="A0AA36CD37"/>
<feature type="compositionally biased region" description="Polar residues" evidence="1">
    <location>
        <begin position="172"/>
        <end position="188"/>
    </location>
</feature>
<feature type="non-terminal residue" evidence="3">
    <location>
        <position position="1"/>
    </location>
</feature>
<evidence type="ECO:0000256" key="1">
    <source>
        <dbReference type="SAM" id="MobiDB-lite"/>
    </source>
</evidence>
<feature type="transmembrane region" description="Helical" evidence="2">
    <location>
        <begin position="147"/>
        <end position="166"/>
    </location>
</feature>
<protein>
    <submittedName>
        <fullName evidence="3">Uncharacterized protein</fullName>
    </submittedName>
</protein>
<feature type="transmembrane region" description="Helical" evidence="2">
    <location>
        <begin position="79"/>
        <end position="107"/>
    </location>
</feature>
<sequence>MYFSGATGSILSFFVSVSIVLLLMFAYQWIFVGLVSTIWEEFLKPLLQEWPQVQQLCALQLLHLTIFRRAGDRLLCVRILFAVYEFEGLCFAGQALCGALIFSTFWANIAKDPLPKLENNCTAHLFDEYQILEDGQHGVFYNTMADFPLDFVPLFLTMVFTLVYQLHSENAARSSSPTPSRYAQSDASGTGPRPQLQ</sequence>
<evidence type="ECO:0000313" key="4">
    <source>
        <dbReference type="Proteomes" id="UP001177023"/>
    </source>
</evidence>
<dbReference type="Proteomes" id="UP001177023">
    <property type="component" value="Unassembled WGS sequence"/>
</dbReference>
<keyword evidence="4" id="KW-1185">Reference proteome</keyword>